<proteinExistence type="predicted"/>
<dbReference type="InterPro" id="IPR011527">
    <property type="entry name" value="ABC1_TM_dom"/>
</dbReference>
<evidence type="ECO:0000256" key="3">
    <source>
        <dbReference type="ARBA" id="ARBA00022741"/>
    </source>
</evidence>
<evidence type="ECO:0000313" key="10">
    <source>
        <dbReference type="Proteomes" id="UP000257109"/>
    </source>
</evidence>
<dbReference type="PANTHER" id="PTHR24223:SF189">
    <property type="entry name" value="ABC TRANSPORTER C FAMILY MEMBER 5"/>
    <property type="match status" value="1"/>
</dbReference>
<keyword evidence="5 7" id="KW-1133">Transmembrane helix</keyword>
<evidence type="ECO:0000256" key="5">
    <source>
        <dbReference type="ARBA" id="ARBA00022989"/>
    </source>
</evidence>
<dbReference type="Proteomes" id="UP000257109">
    <property type="component" value="Unassembled WGS sequence"/>
</dbReference>
<keyword evidence="1" id="KW-0813">Transport</keyword>
<feature type="transmembrane region" description="Helical" evidence="7">
    <location>
        <begin position="102"/>
        <end position="127"/>
    </location>
</feature>
<evidence type="ECO:0000313" key="9">
    <source>
        <dbReference type="EMBL" id="RDX69121.1"/>
    </source>
</evidence>
<keyword evidence="2 7" id="KW-0812">Transmembrane</keyword>
<dbReference type="GO" id="GO:0140359">
    <property type="term" value="F:ABC-type transporter activity"/>
    <property type="evidence" value="ECO:0007669"/>
    <property type="project" value="InterPro"/>
</dbReference>
<keyword evidence="4" id="KW-0067">ATP-binding</keyword>
<keyword evidence="3" id="KW-0547">Nucleotide-binding</keyword>
<dbReference type="InterPro" id="IPR050173">
    <property type="entry name" value="ABC_transporter_C-like"/>
</dbReference>
<protein>
    <submittedName>
        <fullName evidence="9">ABC transporter C family member 5</fullName>
    </submittedName>
</protein>
<reference evidence="9" key="1">
    <citation type="submission" date="2018-05" db="EMBL/GenBank/DDBJ databases">
        <title>Draft genome of Mucuna pruriens seed.</title>
        <authorList>
            <person name="Nnadi N.E."/>
            <person name="Vos R."/>
            <person name="Hasami M.H."/>
            <person name="Devisetty U.K."/>
            <person name="Aguiy J.C."/>
        </authorList>
    </citation>
    <scope>NUCLEOTIDE SEQUENCE [LARGE SCALE GENOMIC DNA]</scope>
    <source>
        <strain evidence="9">JCA_2017</strain>
    </source>
</reference>
<dbReference type="AlphaFoldDB" id="A0A371ESU1"/>
<feature type="non-terminal residue" evidence="9">
    <location>
        <position position="1"/>
    </location>
</feature>
<evidence type="ECO:0000256" key="2">
    <source>
        <dbReference type="ARBA" id="ARBA00022692"/>
    </source>
</evidence>
<dbReference type="OrthoDB" id="1436736at2759"/>
<sequence length="180" mass="20296">MQNQWERLGQGLSLVEIVLPADLTAKDGQLSFDPMEDARQQLYSMKIMTRKNQLVQEEEKIRDRVSMKVSFILVAIGGWFGLTLDKRRPAQSNSLNSSFVYMALAFGSSWFVFVRMALVATFGLAAAQKLLLKILRSGFHAPIFSFDSTPVGRILNWVSIDQSVDRCHKVLTPSLRVINS</sequence>
<keyword evidence="6 7" id="KW-0472">Membrane</keyword>
<dbReference type="GO" id="GO:0016020">
    <property type="term" value="C:membrane"/>
    <property type="evidence" value="ECO:0007669"/>
    <property type="project" value="InterPro"/>
</dbReference>
<evidence type="ECO:0000256" key="4">
    <source>
        <dbReference type="ARBA" id="ARBA00022840"/>
    </source>
</evidence>
<evidence type="ECO:0000259" key="8">
    <source>
        <dbReference type="PROSITE" id="PS50929"/>
    </source>
</evidence>
<dbReference type="PROSITE" id="PS50929">
    <property type="entry name" value="ABC_TM1F"/>
    <property type="match status" value="1"/>
</dbReference>
<dbReference type="GO" id="GO:0005524">
    <property type="term" value="F:ATP binding"/>
    <property type="evidence" value="ECO:0007669"/>
    <property type="project" value="UniProtKB-KW"/>
</dbReference>
<evidence type="ECO:0000256" key="7">
    <source>
        <dbReference type="SAM" id="Phobius"/>
    </source>
</evidence>
<accession>A0A371ESU1</accession>
<organism evidence="9 10">
    <name type="scientific">Mucuna pruriens</name>
    <name type="common">Velvet bean</name>
    <name type="synonym">Dolichos pruriens</name>
    <dbReference type="NCBI Taxonomy" id="157652"/>
    <lineage>
        <taxon>Eukaryota</taxon>
        <taxon>Viridiplantae</taxon>
        <taxon>Streptophyta</taxon>
        <taxon>Embryophyta</taxon>
        <taxon>Tracheophyta</taxon>
        <taxon>Spermatophyta</taxon>
        <taxon>Magnoliopsida</taxon>
        <taxon>eudicotyledons</taxon>
        <taxon>Gunneridae</taxon>
        <taxon>Pentapetalae</taxon>
        <taxon>rosids</taxon>
        <taxon>fabids</taxon>
        <taxon>Fabales</taxon>
        <taxon>Fabaceae</taxon>
        <taxon>Papilionoideae</taxon>
        <taxon>50 kb inversion clade</taxon>
        <taxon>NPAAA clade</taxon>
        <taxon>indigoferoid/millettioid clade</taxon>
        <taxon>Phaseoleae</taxon>
        <taxon>Mucuna</taxon>
    </lineage>
</organism>
<feature type="domain" description="ABC transmembrane type-1" evidence="8">
    <location>
        <begin position="69"/>
        <end position="161"/>
    </location>
</feature>
<dbReference type="SUPFAM" id="SSF90123">
    <property type="entry name" value="ABC transporter transmembrane region"/>
    <property type="match status" value="1"/>
</dbReference>
<dbReference type="InterPro" id="IPR036640">
    <property type="entry name" value="ABC1_TM_sf"/>
</dbReference>
<feature type="transmembrane region" description="Helical" evidence="7">
    <location>
        <begin position="65"/>
        <end position="82"/>
    </location>
</feature>
<evidence type="ECO:0000256" key="1">
    <source>
        <dbReference type="ARBA" id="ARBA00022448"/>
    </source>
</evidence>
<dbReference type="PANTHER" id="PTHR24223">
    <property type="entry name" value="ATP-BINDING CASSETTE SUB-FAMILY C"/>
    <property type="match status" value="1"/>
</dbReference>
<name>A0A371ESU1_MUCPR</name>
<dbReference type="EMBL" id="QJKJ01012248">
    <property type="protein sequence ID" value="RDX69121.1"/>
    <property type="molecule type" value="Genomic_DNA"/>
</dbReference>
<gene>
    <name evidence="9" type="primary">ABCC5</name>
    <name evidence="9" type="ORF">CR513_51809</name>
</gene>
<evidence type="ECO:0000256" key="6">
    <source>
        <dbReference type="ARBA" id="ARBA00023136"/>
    </source>
</evidence>
<keyword evidence="10" id="KW-1185">Reference proteome</keyword>
<comment type="caution">
    <text evidence="9">The sequence shown here is derived from an EMBL/GenBank/DDBJ whole genome shotgun (WGS) entry which is preliminary data.</text>
</comment>
<dbReference type="Gene3D" id="1.20.1560.10">
    <property type="entry name" value="ABC transporter type 1, transmembrane domain"/>
    <property type="match status" value="1"/>
</dbReference>